<dbReference type="PANTHER" id="PTHR45618">
    <property type="entry name" value="MITOCHONDRIAL DICARBOXYLATE CARRIER-RELATED"/>
    <property type="match status" value="1"/>
</dbReference>
<evidence type="ECO:0000256" key="7">
    <source>
        <dbReference type="ARBA" id="ARBA00023136"/>
    </source>
</evidence>
<dbReference type="InterPro" id="IPR023395">
    <property type="entry name" value="MCP_dom_sf"/>
</dbReference>
<evidence type="ECO:0000256" key="3">
    <source>
        <dbReference type="ARBA" id="ARBA00022448"/>
    </source>
</evidence>
<dbReference type="EMBL" id="BRYA01000668">
    <property type="protein sequence ID" value="GMI28742.1"/>
    <property type="molecule type" value="Genomic_DNA"/>
</dbReference>
<comment type="caution">
    <text evidence="10">The sequence shown here is derived from an EMBL/GenBank/DDBJ whole genome shotgun (WGS) entry which is preliminary data.</text>
</comment>
<dbReference type="Gene3D" id="1.50.40.10">
    <property type="entry name" value="Mitochondrial carrier domain"/>
    <property type="match status" value="1"/>
</dbReference>
<evidence type="ECO:0000256" key="9">
    <source>
        <dbReference type="RuleBase" id="RU000488"/>
    </source>
</evidence>
<keyword evidence="7 8" id="KW-0472">Membrane</keyword>
<keyword evidence="5" id="KW-0677">Repeat</keyword>
<sequence>MYNEFRSLCKGDGGWTRLWHGLEINAVRAGMFTAGSITTYAAVKDALSKRRVGSGVVGMGDEVKKEERLLDHAIAGGTMGVVGTLAYMPADAVRGRVYNDSVRSFTGNNKVGGAWGGIVREGKMIYNKGGVLGFWRGTGAAMMRTVPSCVAFPIVMERTRKGMGMDYYE</sequence>
<dbReference type="GO" id="GO:0016020">
    <property type="term" value="C:membrane"/>
    <property type="evidence" value="ECO:0007669"/>
    <property type="project" value="UniProtKB-SubCell"/>
</dbReference>
<dbReference type="AlphaFoldDB" id="A0A9W7L4D8"/>
<keyword evidence="4 8" id="KW-0812">Transmembrane</keyword>
<organism evidence="10 11">
    <name type="scientific">Triparma columacea</name>
    <dbReference type="NCBI Taxonomy" id="722753"/>
    <lineage>
        <taxon>Eukaryota</taxon>
        <taxon>Sar</taxon>
        <taxon>Stramenopiles</taxon>
        <taxon>Ochrophyta</taxon>
        <taxon>Bolidophyceae</taxon>
        <taxon>Parmales</taxon>
        <taxon>Triparmaceae</taxon>
        <taxon>Triparma</taxon>
    </lineage>
</organism>
<keyword evidence="3 9" id="KW-0813">Transport</keyword>
<keyword evidence="11" id="KW-1185">Reference proteome</keyword>
<evidence type="ECO:0000313" key="11">
    <source>
        <dbReference type="Proteomes" id="UP001165065"/>
    </source>
</evidence>
<feature type="repeat" description="Solcar" evidence="8">
    <location>
        <begin position="67"/>
        <end position="162"/>
    </location>
</feature>
<evidence type="ECO:0000256" key="4">
    <source>
        <dbReference type="ARBA" id="ARBA00022692"/>
    </source>
</evidence>
<evidence type="ECO:0000256" key="6">
    <source>
        <dbReference type="ARBA" id="ARBA00022989"/>
    </source>
</evidence>
<protein>
    <submittedName>
        <fullName evidence="10">Uncharacterized protein</fullName>
    </submittedName>
</protein>
<gene>
    <name evidence="10" type="ORF">TrCOL_g6832</name>
</gene>
<reference evidence="11" key="1">
    <citation type="journal article" date="2023" name="Commun. Biol.">
        <title>Genome analysis of Parmales, the sister group of diatoms, reveals the evolutionary specialization of diatoms from phago-mixotrophs to photoautotrophs.</title>
        <authorList>
            <person name="Ban H."/>
            <person name="Sato S."/>
            <person name="Yoshikawa S."/>
            <person name="Yamada K."/>
            <person name="Nakamura Y."/>
            <person name="Ichinomiya M."/>
            <person name="Sato N."/>
            <person name="Blanc-Mathieu R."/>
            <person name="Endo H."/>
            <person name="Kuwata A."/>
            <person name="Ogata H."/>
        </authorList>
    </citation>
    <scope>NUCLEOTIDE SEQUENCE [LARGE SCALE GENOMIC DNA]</scope>
</reference>
<evidence type="ECO:0000256" key="8">
    <source>
        <dbReference type="PROSITE-ProRule" id="PRU00282"/>
    </source>
</evidence>
<name>A0A9W7L4D8_9STRA</name>
<evidence type="ECO:0000313" key="10">
    <source>
        <dbReference type="EMBL" id="GMI28742.1"/>
    </source>
</evidence>
<proteinExistence type="inferred from homology"/>
<dbReference type="Pfam" id="PF00153">
    <property type="entry name" value="Mito_carr"/>
    <property type="match status" value="1"/>
</dbReference>
<dbReference type="PROSITE" id="PS50920">
    <property type="entry name" value="SOLCAR"/>
    <property type="match status" value="1"/>
</dbReference>
<keyword evidence="6" id="KW-1133">Transmembrane helix</keyword>
<dbReference type="OrthoDB" id="756301at2759"/>
<dbReference type="InterPro" id="IPR050391">
    <property type="entry name" value="Mito_Metabolite_Transporter"/>
</dbReference>
<comment type="subcellular location">
    <subcellularLocation>
        <location evidence="1">Membrane</location>
        <topology evidence="1">Multi-pass membrane protein</topology>
    </subcellularLocation>
</comment>
<evidence type="ECO:0000256" key="2">
    <source>
        <dbReference type="ARBA" id="ARBA00006375"/>
    </source>
</evidence>
<comment type="similarity">
    <text evidence="2 9">Belongs to the mitochondrial carrier (TC 2.A.29) family.</text>
</comment>
<accession>A0A9W7L4D8</accession>
<dbReference type="SUPFAM" id="SSF103506">
    <property type="entry name" value="Mitochondrial carrier"/>
    <property type="match status" value="1"/>
</dbReference>
<evidence type="ECO:0000256" key="1">
    <source>
        <dbReference type="ARBA" id="ARBA00004141"/>
    </source>
</evidence>
<dbReference type="InterPro" id="IPR018108">
    <property type="entry name" value="MCP_transmembrane"/>
</dbReference>
<evidence type="ECO:0000256" key="5">
    <source>
        <dbReference type="ARBA" id="ARBA00022737"/>
    </source>
</evidence>
<dbReference type="Proteomes" id="UP001165065">
    <property type="component" value="Unassembled WGS sequence"/>
</dbReference>